<evidence type="ECO:0000313" key="2">
    <source>
        <dbReference type="EMBL" id="VXA85776.1"/>
    </source>
</evidence>
<accession>A0A653L2Y1</accession>
<keyword evidence="1" id="KW-0732">Signal</keyword>
<protein>
    <submittedName>
        <fullName evidence="2">Uncharacterized protein</fullName>
    </submittedName>
</protein>
<evidence type="ECO:0000256" key="1">
    <source>
        <dbReference type="SAM" id="SignalP"/>
    </source>
</evidence>
<feature type="signal peptide" evidence="1">
    <location>
        <begin position="1"/>
        <end position="21"/>
    </location>
</feature>
<feature type="chain" id="PRO_5025039885" evidence="1">
    <location>
        <begin position="22"/>
        <end position="174"/>
    </location>
</feature>
<dbReference type="EMBL" id="CABWLC010000012">
    <property type="protein sequence ID" value="VXA85776.1"/>
    <property type="molecule type" value="Genomic_DNA"/>
</dbReference>
<dbReference type="RefSeq" id="WP_159157322.1">
    <property type="nucleotide sequence ID" value="NZ_CAWQPZ010000023.1"/>
</dbReference>
<dbReference type="Proteomes" id="UP000439123">
    <property type="component" value="Unassembled WGS sequence"/>
</dbReference>
<sequence>MKACVIYLLFSLGLSSQPSFANEASSQVLPRKEDYPAPPVYKGKPAKLSLDSELARTFRTRLTAALSQKPLYAGEYVLTGWGCGSSGCYDQVLVNKRTGKVLDAVFNAYSSYDVSNDSDIRVGEWIESPQIDSRLLTTVKVENSQDGKHFVYYTNYYIVDKNQLTLIKTIQDNP</sequence>
<reference evidence="2 3" key="1">
    <citation type="submission" date="2019-10" db="EMBL/GenBank/DDBJ databases">
        <authorList>
            <person name="Karimi E."/>
        </authorList>
    </citation>
    <scope>NUCLEOTIDE SEQUENCE [LARGE SCALE GENOMIC DNA]</scope>
    <source>
        <strain evidence="2">Aeromonas sp. 8C</strain>
    </source>
</reference>
<evidence type="ECO:0000313" key="3">
    <source>
        <dbReference type="Proteomes" id="UP000439123"/>
    </source>
</evidence>
<dbReference type="AlphaFoldDB" id="A0A653L2Y1"/>
<proteinExistence type="predicted"/>
<name>A0A653L2Y1_AERVE</name>
<organism evidence="2 3">
    <name type="scientific">Aeromonas veronii</name>
    <dbReference type="NCBI Taxonomy" id="654"/>
    <lineage>
        <taxon>Bacteria</taxon>
        <taxon>Pseudomonadati</taxon>
        <taxon>Pseudomonadota</taxon>
        <taxon>Gammaproteobacteria</taxon>
        <taxon>Aeromonadales</taxon>
        <taxon>Aeromonadaceae</taxon>
        <taxon>Aeromonas</taxon>
    </lineage>
</organism>
<gene>
    <name evidence="2" type="ORF">AERO8C_20656</name>
</gene>